<reference evidence="5" key="1">
    <citation type="submission" date="2014-04" db="EMBL/GenBank/DDBJ databases">
        <title>Evolutionary Origins and Diversification of the Mycorrhizal Mutualists.</title>
        <authorList>
            <consortium name="DOE Joint Genome Institute"/>
            <consortium name="Mycorrhizal Genomics Consortium"/>
            <person name="Kohler A."/>
            <person name="Kuo A."/>
            <person name="Nagy L.G."/>
            <person name="Floudas D."/>
            <person name="Copeland A."/>
            <person name="Barry K.W."/>
            <person name="Cichocki N."/>
            <person name="Veneault-Fourrey C."/>
            <person name="LaButti K."/>
            <person name="Lindquist E.A."/>
            <person name="Lipzen A."/>
            <person name="Lundell T."/>
            <person name="Morin E."/>
            <person name="Murat C."/>
            <person name="Riley R."/>
            <person name="Ohm R."/>
            <person name="Sun H."/>
            <person name="Tunlid A."/>
            <person name="Henrissat B."/>
            <person name="Grigoriev I.V."/>
            <person name="Hibbett D.S."/>
            <person name="Martin F."/>
        </authorList>
    </citation>
    <scope>NUCLEOTIDE SEQUENCE [LARGE SCALE GENOMIC DNA]</scope>
    <source>
        <strain evidence="5">FD-334 SS-4</strain>
    </source>
</reference>
<proteinExistence type="predicted"/>
<feature type="domain" description="DUF6534" evidence="3">
    <location>
        <begin position="175"/>
        <end position="261"/>
    </location>
</feature>
<keyword evidence="2" id="KW-0812">Transmembrane</keyword>
<feature type="transmembrane region" description="Helical" evidence="2">
    <location>
        <begin position="51"/>
        <end position="75"/>
    </location>
</feature>
<organism evidence="4 5">
    <name type="scientific">Hypholoma sublateritium (strain FD-334 SS-4)</name>
    <dbReference type="NCBI Taxonomy" id="945553"/>
    <lineage>
        <taxon>Eukaryota</taxon>
        <taxon>Fungi</taxon>
        <taxon>Dikarya</taxon>
        <taxon>Basidiomycota</taxon>
        <taxon>Agaricomycotina</taxon>
        <taxon>Agaricomycetes</taxon>
        <taxon>Agaricomycetidae</taxon>
        <taxon>Agaricales</taxon>
        <taxon>Agaricineae</taxon>
        <taxon>Strophariaceae</taxon>
        <taxon>Hypholoma</taxon>
    </lineage>
</organism>
<dbReference type="STRING" id="945553.A0A0D2L163"/>
<dbReference type="AlphaFoldDB" id="A0A0D2L163"/>
<dbReference type="InterPro" id="IPR045339">
    <property type="entry name" value="DUF6534"/>
</dbReference>
<sequence>MSATTKVPNLDGSFGTLLIGVIISAFICGIGTAQWYWYFLGYPKDSRTLKFFVAWTWIWDFIQQIFISHLIYWFLVTNYFNPTNLNYQVWSLCWQVLPETVTCASVQGYFTYRIWKSPPASRSKRRVALVIFPILLITAKFALGIAYCVIGNGIKDFTYALDHLHPISLSLNALAATADVTIAVTMCIILRGMGSGFARANNVLATLIMYTVSTGAITAGAALATFIVQVSRYHSATYGGIYFITSRLYFNTMMAALNSRDKLARELRGDGFQARTSMSASVRFHSSTANPNLSSDEFVVNGPVAGTVNESNSFRPAADEEFTINKGAEKTSDESIDQPPTPVSQV</sequence>
<feature type="transmembrane region" description="Helical" evidence="2">
    <location>
        <begin position="127"/>
        <end position="147"/>
    </location>
</feature>
<keyword evidence="2" id="KW-1133">Transmembrane helix</keyword>
<dbReference type="EMBL" id="KN817567">
    <property type="protein sequence ID" value="KJA20437.1"/>
    <property type="molecule type" value="Genomic_DNA"/>
</dbReference>
<name>A0A0D2L163_HYPSF</name>
<dbReference type="Proteomes" id="UP000054270">
    <property type="component" value="Unassembled WGS sequence"/>
</dbReference>
<keyword evidence="2" id="KW-0472">Membrane</keyword>
<protein>
    <recommendedName>
        <fullName evidence="3">DUF6534 domain-containing protein</fullName>
    </recommendedName>
</protein>
<evidence type="ECO:0000313" key="4">
    <source>
        <dbReference type="EMBL" id="KJA20437.1"/>
    </source>
</evidence>
<gene>
    <name evidence="4" type="ORF">HYPSUDRAFT_43137</name>
</gene>
<evidence type="ECO:0000256" key="1">
    <source>
        <dbReference type="SAM" id="MobiDB-lite"/>
    </source>
</evidence>
<feature type="region of interest" description="Disordered" evidence="1">
    <location>
        <begin position="309"/>
        <end position="346"/>
    </location>
</feature>
<dbReference type="PANTHER" id="PTHR40465:SF1">
    <property type="entry name" value="DUF6534 DOMAIN-CONTAINING PROTEIN"/>
    <property type="match status" value="1"/>
</dbReference>
<feature type="transmembrane region" description="Helical" evidence="2">
    <location>
        <begin position="167"/>
        <end position="190"/>
    </location>
</feature>
<feature type="transmembrane region" description="Helical" evidence="2">
    <location>
        <begin position="12"/>
        <end position="39"/>
    </location>
</feature>
<dbReference type="PANTHER" id="PTHR40465">
    <property type="entry name" value="CHROMOSOME 1, WHOLE GENOME SHOTGUN SEQUENCE"/>
    <property type="match status" value="1"/>
</dbReference>
<feature type="transmembrane region" description="Helical" evidence="2">
    <location>
        <begin position="202"/>
        <end position="228"/>
    </location>
</feature>
<evidence type="ECO:0000259" key="3">
    <source>
        <dbReference type="Pfam" id="PF20152"/>
    </source>
</evidence>
<evidence type="ECO:0000313" key="5">
    <source>
        <dbReference type="Proteomes" id="UP000054270"/>
    </source>
</evidence>
<evidence type="ECO:0000256" key="2">
    <source>
        <dbReference type="SAM" id="Phobius"/>
    </source>
</evidence>
<keyword evidence="5" id="KW-1185">Reference proteome</keyword>
<dbReference type="OrthoDB" id="3263055at2759"/>
<dbReference type="Pfam" id="PF20152">
    <property type="entry name" value="DUF6534"/>
    <property type="match status" value="1"/>
</dbReference>
<accession>A0A0D2L163</accession>